<accession>A0A1V0SBW8</accession>
<feature type="region of interest" description="Disordered" evidence="1">
    <location>
        <begin position="25"/>
        <end position="60"/>
    </location>
</feature>
<protein>
    <recommendedName>
        <fullName evidence="2">Nuclease associated modular domain-containing protein</fullName>
    </recommendedName>
</protein>
<dbReference type="InterPro" id="IPR003611">
    <property type="entry name" value="NUMOD3"/>
</dbReference>
<dbReference type="SMART" id="SM00496">
    <property type="entry name" value="IENR2"/>
    <property type="match status" value="3"/>
</dbReference>
<reference evidence="3" key="1">
    <citation type="journal article" date="2017" name="Science">
        <title>Giant viruses with an expanded complement of translation system components.</title>
        <authorList>
            <person name="Schulz F."/>
            <person name="Yutin N."/>
            <person name="Ivanova N.N."/>
            <person name="Ortega D.R."/>
            <person name="Lee T.K."/>
            <person name="Vierheilig J."/>
            <person name="Daims H."/>
            <person name="Horn M."/>
            <person name="Wagner M."/>
            <person name="Jensen G.J."/>
            <person name="Kyrpides N.C."/>
            <person name="Koonin E.V."/>
            <person name="Woyke T."/>
        </authorList>
    </citation>
    <scope>NUCLEOTIDE SEQUENCE</scope>
    <source>
        <strain evidence="3">CTV1</strain>
    </source>
</reference>
<evidence type="ECO:0000313" key="3">
    <source>
        <dbReference type="EMBL" id="ARF09220.1"/>
    </source>
</evidence>
<evidence type="ECO:0000256" key="1">
    <source>
        <dbReference type="SAM" id="MobiDB-lite"/>
    </source>
</evidence>
<feature type="domain" description="Nuclease associated modular" evidence="2">
    <location>
        <begin position="27"/>
        <end position="43"/>
    </location>
</feature>
<gene>
    <name evidence="3" type="ORF">Catovirus_2_169</name>
</gene>
<feature type="domain" description="Nuclease associated modular" evidence="2">
    <location>
        <begin position="54"/>
        <end position="70"/>
    </location>
</feature>
<sequence length="136" mass="15461">MFGKTHTQEVKLKISTVLKGNINSKNKKKNYSEKTKEKLSELRKTKTGDKNPFYGKKHNEETKKKMSVIKKGIIPVNRKIVIANEKEYESITKLAKSENISPALVIYRIKKGVYKYKNEEGVTTINGASDKDGDIV</sequence>
<feature type="compositionally biased region" description="Basic and acidic residues" evidence="1">
    <location>
        <begin position="30"/>
        <end position="49"/>
    </location>
</feature>
<dbReference type="SUPFAM" id="SSF64496">
    <property type="entry name" value="DNA-binding domain of intron-encoded endonucleases"/>
    <property type="match status" value="1"/>
</dbReference>
<name>A0A1V0SBW8_9VIRU</name>
<proteinExistence type="predicted"/>
<dbReference type="Pfam" id="PF07460">
    <property type="entry name" value="NUMOD3"/>
    <property type="match status" value="1"/>
</dbReference>
<feature type="domain" description="Nuclease associated modular" evidence="2">
    <location>
        <begin position="2"/>
        <end position="18"/>
    </location>
</feature>
<evidence type="ECO:0000259" key="2">
    <source>
        <dbReference type="SMART" id="SM00496"/>
    </source>
</evidence>
<organism evidence="3">
    <name type="scientific">Catovirus CTV1</name>
    <dbReference type="NCBI Taxonomy" id="1977631"/>
    <lineage>
        <taxon>Viruses</taxon>
        <taxon>Varidnaviria</taxon>
        <taxon>Bamfordvirae</taxon>
        <taxon>Nucleocytoviricota</taxon>
        <taxon>Megaviricetes</taxon>
        <taxon>Imitervirales</taxon>
        <taxon>Mimiviridae</taxon>
        <taxon>Klosneuvirinae</taxon>
        <taxon>Catovirus</taxon>
    </lineage>
</organism>
<dbReference type="GO" id="GO:0003677">
    <property type="term" value="F:DNA binding"/>
    <property type="evidence" value="ECO:0007669"/>
    <property type="project" value="InterPro"/>
</dbReference>
<dbReference type="EMBL" id="KY684084">
    <property type="protein sequence ID" value="ARF09220.1"/>
    <property type="molecule type" value="Genomic_DNA"/>
</dbReference>